<keyword evidence="1" id="KW-1133">Transmembrane helix</keyword>
<dbReference type="GeneID" id="63826019"/>
<evidence type="ECO:0000313" key="2">
    <source>
        <dbReference type="EMBL" id="KZT06037.1"/>
    </source>
</evidence>
<dbReference type="Proteomes" id="UP000076871">
    <property type="component" value="Unassembled WGS sequence"/>
</dbReference>
<reference evidence="2 3" key="1">
    <citation type="journal article" date="2016" name="Mol. Biol. Evol.">
        <title>Comparative Genomics of Early-Diverging Mushroom-Forming Fungi Provides Insights into the Origins of Lignocellulose Decay Capabilities.</title>
        <authorList>
            <person name="Nagy L.G."/>
            <person name="Riley R."/>
            <person name="Tritt A."/>
            <person name="Adam C."/>
            <person name="Daum C."/>
            <person name="Floudas D."/>
            <person name="Sun H."/>
            <person name="Yadav J.S."/>
            <person name="Pangilinan J."/>
            <person name="Larsson K.H."/>
            <person name="Matsuura K."/>
            <person name="Barry K."/>
            <person name="Labutti K."/>
            <person name="Kuo R."/>
            <person name="Ohm R.A."/>
            <person name="Bhattacharya S.S."/>
            <person name="Shirouzu T."/>
            <person name="Yoshinaga Y."/>
            <person name="Martin F.M."/>
            <person name="Grigoriev I.V."/>
            <person name="Hibbett D.S."/>
        </authorList>
    </citation>
    <scope>NUCLEOTIDE SEQUENCE [LARGE SCALE GENOMIC DNA]</scope>
    <source>
        <strain evidence="2 3">93-53</strain>
    </source>
</reference>
<keyword evidence="3" id="KW-1185">Reference proteome</keyword>
<organism evidence="2 3">
    <name type="scientific">Laetiporus sulphureus 93-53</name>
    <dbReference type="NCBI Taxonomy" id="1314785"/>
    <lineage>
        <taxon>Eukaryota</taxon>
        <taxon>Fungi</taxon>
        <taxon>Dikarya</taxon>
        <taxon>Basidiomycota</taxon>
        <taxon>Agaricomycotina</taxon>
        <taxon>Agaricomycetes</taxon>
        <taxon>Polyporales</taxon>
        <taxon>Laetiporus</taxon>
    </lineage>
</organism>
<dbReference type="RefSeq" id="XP_040763777.1">
    <property type="nucleotide sequence ID" value="XM_040908990.1"/>
</dbReference>
<evidence type="ECO:0000256" key="1">
    <source>
        <dbReference type="SAM" id="Phobius"/>
    </source>
</evidence>
<gene>
    <name evidence="2" type="ORF">LAESUDRAFT_726239</name>
</gene>
<feature type="transmembrane region" description="Helical" evidence="1">
    <location>
        <begin position="66"/>
        <end position="85"/>
    </location>
</feature>
<name>A0A165E0Z3_9APHY</name>
<evidence type="ECO:0000313" key="3">
    <source>
        <dbReference type="Proteomes" id="UP000076871"/>
    </source>
</evidence>
<sequence length="90" mass="10282">MSPYAVLLHAERTLVRIPAMFKGVTQAARHSHVYGWSQCVYRLTSLQPWFPVLLDRNLQFTEHFKCSLVLVYMFLAVEVAMSSYIGSMAA</sequence>
<keyword evidence="1" id="KW-0812">Transmembrane</keyword>
<dbReference type="InParanoid" id="A0A165E0Z3"/>
<keyword evidence="1" id="KW-0472">Membrane</keyword>
<dbReference type="AlphaFoldDB" id="A0A165E0Z3"/>
<dbReference type="EMBL" id="KV427626">
    <property type="protein sequence ID" value="KZT06037.1"/>
    <property type="molecule type" value="Genomic_DNA"/>
</dbReference>
<accession>A0A165E0Z3</accession>
<proteinExistence type="predicted"/>
<protein>
    <submittedName>
        <fullName evidence="2">Uncharacterized protein</fullName>
    </submittedName>
</protein>